<dbReference type="Pfam" id="PF03245">
    <property type="entry name" value="Phage_lysis"/>
    <property type="match status" value="1"/>
</dbReference>
<evidence type="ECO:0000256" key="3">
    <source>
        <dbReference type="ARBA" id="ARBA00022692"/>
    </source>
</evidence>
<sequence>MMNLINWKGYAIAAGAGALVAAFLAGWGAWAIQANRYDVQIAELKRVHAEQLGEIAAKGAEQAREALDWKGRAEKATAEIDARQQENDRVKAENARLADELRTGARRVFVAAKCPAAAGSSTVPGAAPAARVDDEGARAELDPAVAQRMVGITDDGDDAIRELTALQDYVRRVCLAPRN</sequence>
<evidence type="ECO:0000256" key="8">
    <source>
        <dbReference type="ARBA" id="ARBA00023136"/>
    </source>
</evidence>
<keyword evidence="5" id="KW-1043">Host membrane</keyword>
<accession>A0A345GTZ2</accession>
<dbReference type="InterPro" id="IPR004929">
    <property type="entry name" value="I-spanin"/>
</dbReference>
<evidence type="ECO:0000256" key="2">
    <source>
        <dbReference type="ARBA" id="ARBA00022511"/>
    </source>
</evidence>
<keyword evidence="9" id="KW-1188">Viral release from host cell</keyword>
<keyword evidence="9" id="KW-0578">Host cell lysis by virus</keyword>
<dbReference type="EMBL" id="MH638294">
    <property type="protein sequence ID" value="AXG67756.1"/>
    <property type="molecule type" value="Genomic_DNA"/>
</dbReference>
<evidence type="ECO:0000256" key="6">
    <source>
        <dbReference type="ARBA" id="ARBA00022968"/>
    </source>
</evidence>
<evidence type="ECO:0000256" key="1">
    <source>
        <dbReference type="ARBA" id="ARBA00022445"/>
    </source>
</evidence>
<keyword evidence="10" id="KW-0175">Coiled coil</keyword>
<evidence type="ECO:0000256" key="4">
    <source>
        <dbReference type="ARBA" id="ARBA00022852"/>
    </source>
</evidence>
<evidence type="ECO:0000256" key="5">
    <source>
        <dbReference type="ARBA" id="ARBA00022870"/>
    </source>
</evidence>
<protein>
    <submittedName>
        <fullName evidence="11">Rz-like lysis protein</fullName>
    </submittedName>
</protein>
<keyword evidence="3" id="KW-0812">Transmembrane</keyword>
<evidence type="ECO:0000256" key="10">
    <source>
        <dbReference type="SAM" id="Coils"/>
    </source>
</evidence>
<dbReference type="RefSeq" id="YP_010078793.1">
    <property type="nucleotide sequence ID" value="NC_054964.1"/>
</dbReference>
<keyword evidence="7" id="KW-1133">Transmembrane helix</keyword>
<reference evidence="11 12" key="1">
    <citation type="submission" date="2018-07" db="EMBL/GenBank/DDBJ databases">
        <title>Complete sequence of phage GP4.</title>
        <authorList>
            <person name="Wang R."/>
            <person name="Tong Y."/>
            <person name="Liu H."/>
        </authorList>
    </citation>
    <scope>NUCLEOTIDE SEQUENCE [LARGE SCALE GENOMIC DNA]</scope>
</reference>
<dbReference type="GO" id="GO:0044659">
    <property type="term" value="P:viral release from host cell by cytolysis"/>
    <property type="evidence" value="ECO:0007669"/>
    <property type="project" value="InterPro"/>
</dbReference>
<organism evidence="11 12">
    <name type="scientific">Ralstonia phage GP4</name>
    <dbReference type="NCBI Taxonomy" id="2282904"/>
    <lineage>
        <taxon>Viruses</taxon>
        <taxon>Duplodnaviria</taxon>
        <taxon>Heunggongvirae</taxon>
        <taxon>Uroviricota</taxon>
        <taxon>Caudoviricetes</taxon>
        <taxon>Gervaisevirus</taxon>
        <taxon>Gervaisevirus GP4</taxon>
    </lineage>
</organism>
<keyword evidence="1" id="KW-1030">Host cell inner membrane</keyword>
<keyword evidence="6" id="KW-0735">Signal-anchor</keyword>
<feature type="coiled-coil region" evidence="10">
    <location>
        <begin position="73"/>
        <end position="100"/>
    </location>
</feature>
<dbReference type="Proteomes" id="UP000259464">
    <property type="component" value="Segment"/>
</dbReference>
<evidence type="ECO:0000313" key="11">
    <source>
        <dbReference type="EMBL" id="AXG67756.1"/>
    </source>
</evidence>
<keyword evidence="8" id="KW-0472">Membrane</keyword>
<keyword evidence="4" id="KW-0204">Cytolysis</keyword>
<evidence type="ECO:0000256" key="9">
    <source>
        <dbReference type="ARBA" id="ARBA00023142"/>
    </source>
</evidence>
<keyword evidence="12" id="KW-1185">Reference proteome</keyword>
<proteinExistence type="predicted"/>
<evidence type="ECO:0000256" key="7">
    <source>
        <dbReference type="ARBA" id="ARBA00022989"/>
    </source>
</evidence>
<keyword evidence="2" id="KW-1032">Host cell membrane</keyword>
<name>A0A345GTZ2_9CAUD</name>
<dbReference type="KEGG" id="vg:65067721"/>
<dbReference type="GeneID" id="65067721"/>
<evidence type="ECO:0000313" key="12">
    <source>
        <dbReference type="Proteomes" id="UP000259464"/>
    </source>
</evidence>